<dbReference type="PANTHER" id="PTHR42933:SF3">
    <property type="entry name" value="TYPE I RESTRICTION ENZYME MJAVIII METHYLASE SUBUNIT"/>
    <property type="match status" value="1"/>
</dbReference>
<sequence length="711" mass="81091">MATITENLNKIWSEFRKVGITDDLVVIEYLARLLLEKVLDISIDTMVLIGRTPTNNKVMGFLTDHPPQKILPSEPSSIDIPHIDTTNIVSMSTLPRHPQDIPNLNLQSIQENLDNAINQAENIPNLYNHHILFRLSTRQSGGRYPTPRHITKFIYNLAQVKPDHSLADFACGSGGFLVERELTVDNYHKTWGIDISPEWIRLAYTNIALRKLPPLLRSGNALDVETFNKLKFKQKEYTIFDRILMNPPFGEKIDTKLAVGKLGKTVGSRSETALTTLAIQQLAEDGIAAILVPSGLLFSNSKAEKELRQTLIDEYHLKAVLTLPKDALQPYSSLQSHILLIHKIPPLLRGVRGDSPLTGEKMTWFFQLEKDGYSSGRSRDLTQKPNESDSNFPFVESVFNRQKDEFDYSFLDSHPKLGIKIFKNNENQLLGVVIQGLETTEINSITFYPQVKIQQDKQDKIIPPFLLVDTIPIENQKLCIRIPLDENQPDIVKNPLQLIQDLFKPKKNDPDPGYRLYSTAVKEIAIAIYPDTIITKESIRVLGVLIPSKQIIDKNYDLRPEEYINKQTETLLSNSPVELLTRIYTNQRQLTQNLETLFSRIELPPISTQKLPSPIAETFIPFGQLNPQQQDIWDKIQSQTQPYTNDEGENYKIALHFIPQDIEIEDNGEISDTTQRTLELLDAMGVIIPVTIDNKLYYRRVTQRDLWTNSD</sequence>
<dbReference type="STRING" id="65393.PCC7424_2085"/>
<dbReference type="Gene3D" id="3.40.50.150">
    <property type="entry name" value="Vaccinia Virus protein VP39"/>
    <property type="match status" value="1"/>
</dbReference>
<dbReference type="InterPro" id="IPR051537">
    <property type="entry name" value="DNA_Adenine_Mtase"/>
</dbReference>
<keyword evidence="4" id="KW-0949">S-adenosyl-L-methionine</keyword>
<dbReference type="InterPro" id="IPR003356">
    <property type="entry name" value="DNA_methylase_A-5"/>
</dbReference>
<keyword evidence="3" id="KW-0808">Transferase</keyword>
<gene>
    <name evidence="8" type="ordered locus">PCC7424_2085</name>
</gene>
<dbReference type="eggNOG" id="COG0286">
    <property type="taxonomic scope" value="Bacteria"/>
</dbReference>
<dbReference type="PANTHER" id="PTHR42933">
    <property type="entry name" value="SLR6095 PROTEIN"/>
    <property type="match status" value="1"/>
</dbReference>
<dbReference type="GO" id="GO:0009007">
    <property type="term" value="F:site-specific DNA-methyltransferase (adenine-specific) activity"/>
    <property type="evidence" value="ECO:0007669"/>
    <property type="project" value="UniProtKB-EC"/>
</dbReference>
<evidence type="ECO:0000256" key="3">
    <source>
        <dbReference type="ARBA" id="ARBA00022679"/>
    </source>
</evidence>
<reference evidence="9" key="1">
    <citation type="journal article" date="2011" name="MBio">
        <title>Novel metabolic attributes of the genus Cyanothece, comprising a group of unicellular nitrogen-fixing Cyanobacteria.</title>
        <authorList>
            <person name="Bandyopadhyay A."/>
            <person name="Elvitigala T."/>
            <person name="Welsh E."/>
            <person name="Stockel J."/>
            <person name="Liberton M."/>
            <person name="Min H."/>
            <person name="Sherman L.A."/>
            <person name="Pakrasi H.B."/>
        </authorList>
    </citation>
    <scope>NUCLEOTIDE SEQUENCE [LARGE SCALE GENOMIC DNA]</scope>
    <source>
        <strain evidence="9">PCC 7424</strain>
    </source>
</reference>
<comment type="catalytic activity">
    <reaction evidence="6">
        <text>a 2'-deoxyadenosine in DNA + S-adenosyl-L-methionine = an N(6)-methyl-2'-deoxyadenosine in DNA + S-adenosyl-L-homocysteine + H(+)</text>
        <dbReference type="Rhea" id="RHEA:15197"/>
        <dbReference type="Rhea" id="RHEA-COMP:12418"/>
        <dbReference type="Rhea" id="RHEA-COMP:12419"/>
        <dbReference type="ChEBI" id="CHEBI:15378"/>
        <dbReference type="ChEBI" id="CHEBI:57856"/>
        <dbReference type="ChEBI" id="CHEBI:59789"/>
        <dbReference type="ChEBI" id="CHEBI:90615"/>
        <dbReference type="ChEBI" id="CHEBI:90616"/>
        <dbReference type="EC" id="2.1.1.72"/>
    </reaction>
</comment>
<dbReference type="SUPFAM" id="SSF53335">
    <property type="entry name" value="S-adenosyl-L-methionine-dependent methyltransferases"/>
    <property type="match status" value="1"/>
</dbReference>
<dbReference type="GO" id="GO:0009307">
    <property type="term" value="P:DNA restriction-modification system"/>
    <property type="evidence" value="ECO:0007669"/>
    <property type="project" value="UniProtKB-KW"/>
</dbReference>
<evidence type="ECO:0000256" key="1">
    <source>
        <dbReference type="ARBA" id="ARBA00011900"/>
    </source>
</evidence>
<evidence type="ECO:0000313" key="8">
    <source>
        <dbReference type="EMBL" id="ACK70512.1"/>
    </source>
</evidence>
<dbReference type="AlphaFoldDB" id="B7KF56"/>
<dbReference type="EMBL" id="CP001291">
    <property type="protein sequence ID" value="ACK70512.1"/>
    <property type="molecule type" value="Genomic_DNA"/>
</dbReference>
<dbReference type="Proteomes" id="UP000002384">
    <property type="component" value="Chromosome"/>
</dbReference>
<dbReference type="HOGENOM" id="CLU_438549_0_0_3"/>
<dbReference type="KEGG" id="cyc:PCC7424_2085"/>
<evidence type="ECO:0000256" key="2">
    <source>
        <dbReference type="ARBA" id="ARBA00022603"/>
    </source>
</evidence>
<name>B7KF56_GLOC7</name>
<accession>B7KF56</accession>
<organism evidence="8 9">
    <name type="scientific">Gloeothece citriformis (strain PCC 7424)</name>
    <name type="common">Cyanothece sp. (strain PCC 7424)</name>
    <dbReference type="NCBI Taxonomy" id="65393"/>
    <lineage>
        <taxon>Bacteria</taxon>
        <taxon>Bacillati</taxon>
        <taxon>Cyanobacteriota</taxon>
        <taxon>Cyanophyceae</taxon>
        <taxon>Oscillatoriophycideae</taxon>
        <taxon>Chroococcales</taxon>
        <taxon>Aphanothecaceae</taxon>
        <taxon>Gloeothece</taxon>
        <taxon>Gloeothece citriformis</taxon>
    </lineage>
</organism>
<keyword evidence="9" id="KW-1185">Reference proteome</keyword>
<dbReference type="InterPro" id="IPR002052">
    <property type="entry name" value="DNA_methylase_N6_adenine_CS"/>
</dbReference>
<protein>
    <recommendedName>
        <fullName evidence="1">site-specific DNA-methyltransferase (adenine-specific)</fullName>
        <ecNumber evidence="1">2.1.1.72</ecNumber>
    </recommendedName>
</protein>
<dbReference type="GO" id="GO:0032259">
    <property type="term" value="P:methylation"/>
    <property type="evidence" value="ECO:0007669"/>
    <property type="project" value="UniProtKB-KW"/>
</dbReference>
<evidence type="ECO:0000256" key="6">
    <source>
        <dbReference type="ARBA" id="ARBA00047942"/>
    </source>
</evidence>
<evidence type="ECO:0000313" key="9">
    <source>
        <dbReference type="Proteomes" id="UP000002384"/>
    </source>
</evidence>
<dbReference type="GO" id="GO:0003677">
    <property type="term" value="F:DNA binding"/>
    <property type="evidence" value="ECO:0007669"/>
    <property type="project" value="InterPro"/>
</dbReference>
<dbReference type="PROSITE" id="PS00092">
    <property type="entry name" value="N6_MTASE"/>
    <property type="match status" value="1"/>
</dbReference>
<dbReference type="InterPro" id="IPR029063">
    <property type="entry name" value="SAM-dependent_MTases_sf"/>
</dbReference>
<feature type="domain" description="DNA methylase adenine-specific" evidence="7">
    <location>
        <begin position="137"/>
        <end position="383"/>
    </location>
</feature>
<proteinExistence type="predicted"/>
<keyword evidence="5" id="KW-0680">Restriction system</keyword>
<dbReference type="PRINTS" id="PR00507">
    <property type="entry name" value="N12N6MTFRASE"/>
</dbReference>
<dbReference type="RefSeq" id="WP_015954118.1">
    <property type="nucleotide sequence ID" value="NC_011729.1"/>
</dbReference>
<dbReference type="EC" id="2.1.1.72" evidence="1"/>
<dbReference type="Pfam" id="PF02384">
    <property type="entry name" value="N6_Mtase"/>
    <property type="match status" value="1"/>
</dbReference>
<evidence type="ECO:0000256" key="4">
    <source>
        <dbReference type="ARBA" id="ARBA00022691"/>
    </source>
</evidence>
<dbReference type="GO" id="GO:0008170">
    <property type="term" value="F:N-methyltransferase activity"/>
    <property type="evidence" value="ECO:0007669"/>
    <property type="project" value="InterPro"/>
</dbReference>
<keyword evidence="2 8" id="KW-0489">Methyltransferase</keyword>
<evidence type="ECO:0000259" key="7">
    <source>
        <dbReference type="Pfam" id="PF02384"/>
    </source>
</evidence>
<dbReference type="CDD" id="cd02440">
    <property type="entry name" value="AdoMet_MTases"/>
    <property type="match status" value="1"/>
</dbReference>
<evidence type="ECO:0000256" key="5">
    <source>
        <dbReference type="ARBA" id="ARBA00022747"/>
    </source>
</evidence>
<dbReference type="OrthoDB" id="32195at2"/>